<feature type="region of interest" description="Disordered" evidence="1">
    <location>
        <begin position="1"/>
        <end position="24"/>
    </location>
</feature>
<dbReference type="HOGENOM" id="CLU_2293621_0_0_1"/>
<dbReference type="Proteomes" id="UP000012065">
    <property type="component" value="Unassembled WGS sequence"/>
</dbReference>
<dbReference type="EMBL" id="CAOJ01015064">
    <property type="protein sequence ID" value="CCO35750.1"/>
    <property type="molecule type" value="Genomic_DNA"/>
</dbReference>
<dbReference type="AlphaFoldDB" id="M5C9M0"/>
<name>M5C9M0_THACB</name>
<accession>M5C9M0</accession>
<evidence type="ECO:0000256" key="1">
    <source>
        <dbReference type="SAM" id="MobiDB-lite"/>
    </source>
</evidence>
<proteinExistence type="predicted"/>
<evidence type="ECO:0000313" key="3">
    <source>
        <dbReference type="Proteomes" id="UP000012065"/>
    </source>
</evidence>
<sequence>MAANSRPASRNSDRNPPVGSLLQEADQSKALGVQGASLESIQRLVILLTGQVASLSQQIRDRDQEFQDLRAMVEETNQAVTRAGPSTPEVKPTGADMQQTPRALGLWADTPKLRPALQPNQAAPF</sequence>
<feature type="region of interest" description="Disordered" evidence="1">
    <location>
        <begin position="76"/>
        <end position="98"/>
    </location>
</feature>
<reference evidence="2 3" key="1">
    <citation type="journal article" date="2013" name="J. Biotechnol.">
        <title>Establishment and interpretation of the genome sequence of the phytopathogenic fungus Rhizoctonia solani AG1-IB isolate 7/3/14.</title>
        <authorList>
            <person name="Wibberg D.W."/>
            <person name="Jelonek L.J."/>
            <person name="Rupp O.R."/>
            <person name="Hennig M.H."/>
            <person name="Eikmeyer F.E."/>
            <person name="Goesmann A.G."/>
            <person name="Hartmann A.H."/>
            <person name="Borriss R.B."/>
            <person name="Grosch R.G."/>
            <person name="Puehler A.P."/>
            <person name="Schlueter A.S."/>
        </authorList>
    </citation>
    <scope>NUCLEOTIDE SEQUENCE [LARGE SCALE GENOMIC DNA]</scope>
    <source>
        <strain evidence="3">AG1-IB / isolate 7/3/14</strain>
    </source>
</reference>
<organism evidence="2 3">
    <name type="scientific">Thanatephorus cucumeris (strain AG1-IB / isolate 7/3/14)</name>
    <name type="common">Lettuce bottom rot fungus</name>
    <name type="synonym">Rhizoctonia solani</name>
    <dbReference type="NCBI Taxonomy" id="1108050"/>
    <lineage>
        <taxon>Eukaryota</taxon>
        <taxon>Fungi</taxon>
        <taxon>Dikarya</taxon>
        <taxon>Basidiomycota</taxon>
        <taxon>Agaricomycotina</taxon>
        <taxon>Agaricomycetes</taxon>
        <taxon>Cantharellales</taxon>
        <taxon>Ceratobasidiaceae</taxon>
        <taxon>Rhizoctonia</taxon>
        <taxon>Rhizoctonia solani AG-1</taxon>
    </lineage>
</organism>
<evidence type="ECO:0000313" key="2">
    <source>
        <dbReference type="EMBL" id="CCO35750.1"/>
    </source>
</evidence>
<gene>
    <name evidence="2" type="ORF">BN14_09870</name>
</gene>
<feature type="compositionally biased region" description="Polar residues" evidence="1">
    <location>
        <begin position="1"/>
        <end position="10"/>
    </location>
</feature>
<protein>
    <submittedName>
        <fullName evidence="2">Uncharacterized protein</fullName>
    </submittedName>
</protein>
<comment type="caution">
    <text evidence="2">The sequence shown here is derived from an EMBL/GenBank/DDBJ whole genome shotgun (WGS) entry which is preliminary data.</text>
</comment>